<reference evidence="3 4" key="1">
    <citation type="submission" date="2012-04" db="EMBL/GenBank/DDBJ databases">
        <title>The Genome Sequence of Afipia broomeae ATCC 49717.</title>
        <authorList>
            <consortium name="The Broad Institute Genome Sequencing Platform"/>
            <person name="Earl A."/>
            <person name="Ward D."/>
            <person name="Feldgarden M."/>
            <person name="Gevers D."/>
            <person name="Huys G."/>
            <person name="Walker B."/>
            <person name="Young S.K."/>
            <person name="Zeng Q."/>
            <person name="Gargeya S."/>
            <person name="Fitzgerald M."/>
            <person name="Haas B."/>
            <person name="Abouelleil A."/>
            <person name="Alvarado L."/>
            <person name="Arachchi H.M."/>
            <person name="Berlin A."/>
            <person name="Chapman S.B."/>
            <person name="Goldberg J."/>
            <person name="Griggs A."/>
            <person name="Gujja S."/>
            <person name="Hansen M."/>
            <person name="Howarth C."/>
            <person name="Imamovic A."/>
            <person name="Larimer J."/>
            <person name="McCowen C."/>
            <person name="Montmayeur A."/>
            <person name="Murphy C."/>
            <person name="Neiman D."/>
            <person name="Pearson M."/>
            <person name="Priest M."/>
            <person name="Roberts A."/>
            <person name="Saif S."/>
            <person name="Shea T."/>
            <person name="Sisk P."/>
            <person name="Sykes S."/>
            <person name="Wortman J."/>
            <person name="Nusbaum C."/>
            <person name="Birren B."/>
        </authorList>
    </citation>
    <scope>NUCLEOTIDE SEQUENCE [LARGE SCALE GENOMIC DNA]</scope>
    <source>
        <strain evidence="3 4">ATCC 49717</strain>
    </source>
</reference>
<dbReference type="EMBL" id="AGWX01000001">
    <property type="protein sequence ID" value="EKS42121.1"/>
    <property type="molecule type" value="Genomic_DNA"/>
</dbReference>
<dbReference type="GO" id="GO:0030288">
    <property type="term" value="C:outer membrane-bounded periplasmic space"/>
    <property type="evidence" value="ECO:0007669"/>
    <property type="project" value="TreeGrafter"/>
</dbReference>
<comment type="similarity">
    <text evidence="1">Belongs to the 5'-nucleotidase family.</text>
</comment>
<dbReference type="Gene3D" id="3.90.780.10">
    <property type="entry name" value="5'-Nucleotidase, C-terminal domain"/>
    <property type="match status" value="1"/>
</dbReference>
<dbReference type="SUPFAM" id="SSF55816">
    <property type="entry name" value="5'-nucleotidase (syn. UDP-sugar hydrolase), C-terminal domain"/>
    <property type="match status" value="1"/>
</dbReference>
<evidence type="ECO:0000313" key="3">
    <source>
        <dbReference type="EMBL" id="EKS42121.1"/>
    </source>
</evidence>
<dbReference type="SUPFAM" id="SSF56300">
    <property type="entry name" value="Metallo-dependent phosphatases"/>
    <property type="match status" value="1"/>
</dbReference>
<keyword evidence="1" id="KW-0378">Hydrolase</keyword>
<protein>
    <recommendedName>
        <fullName evidence="2">5'-Nucleotidase C-terminal domain-containing protein</fullName>
    </recommendedName>
</protein>
<dbReference type="GO" id="GO:0000166">
    <property type="term" value="F:nucleotide binding"/>
    <property type="evidence" value="ECO:0007669"/>
    <property type="project" value="UniProtKB-KW"/>
</dbReference>
<dbReference type="Proteomes" id="UP000001096">
    <property type="component" value="Unassembled WGS sequence"/>
</dbReference>
<dbReference type="Pfam" id="PF02872">
    <property type="entry name" value="5_nucleotid_C"/>
    <property type="match status" value="1"/>
</dbReference>
<dbReference type="RefSeq" id="WP_006019933.1">
    <property type="nucleotide sequence ID" value="NZ_KB375282.1"/>
</dbReference>
<gene>
    <name evidence="3" type="ORF">HMPREF9695_01213</name>
</gene>
<dbReference type="GO" id="GO:0016787">
    <property type="term" value="F:hydrolase activity"/>
    <property type="evidence" value="ECO:0007669"/>
    <property type="project" value="UniProtKB-KW"/>
</dbReference>
<dbReference type="eggNOG" id="COG0737">
    <property type="taxonomic scope" value="Bacteria"/>
</dbReference>
<dbReference type="InterPro" id="IPR006179">
    <property type="entry name" value="5_nucleotidase/apyrase"/>
</dbReference>
<dbReference type="PATRIC" id="fig|883078.3.peg.1250"/>
<dbReference type="InterPro" id="IPR008334">
    <property type="entry name" value="5'-Nucleotdase_C"/>
</dbReference>
<evidence type="ECO:0000256" key="1">
    <source>
        <dbReference type="RuleBase" id="RU362119"/>
    </source>
</evidence>
<accession>K8PKL3</accession>
<name>K8PKL3_9BRAD</name>
<dbReference type="Gene3D" id="3.60.21.10">
    <property type="match status" value="1"/>
</dbReference>
<dbReference type="InterPro" id="IPR029052">
    <property type="entry name" value="Metallo-depent_PP-like"/>
</dbReference>
<dbReference type="InterPro" id="IPR036907">
    <property type="entry name" value="5'-Nucleotdase_C_sf"/>
</dbReference>
<proteinExistence type="inferred from homology"/>
<evidence type="ECO:0000313" key="4">
    <source>
        <dbReference type="Proteomes" id="UP000001096"/>
    </source>
</evidence>
<keyword evidence="1" id="KW-0547">Nucleotide-binding</keyword>
<organism evidence="3 4">
    <name type="scientific">Afipia broomeae ATCC 49717</name>
    <dbReference type="NCBI Taxonomy" id="883078"/>
    <lineage>
        <taxon>Bacteria</taxon>
        <taxon>Pseudomonadati</taxon>
        <taxon>Pseudomonadota</taxon>
        <taxon>Alphaproteobacteria</taxon>
        <taxon>Hyphomicrobiales</taxon>
        <taxon>Nitrobacteraceae</taxon>
        <taxon>Afipia</taxon>
    </lineage>
</organism>
<dbReference type="GO" id="GO:0009166">
    <property type="term" value="P:nucleotide catabolic process"/>
    <property type="evidence" value="ECO:0007669"/>
    <property type="project" value="InterPro"/>
</dbReference>
<dbReference type="PRINTS" id="PR01607">
    <property type="entry name" value="APYRASEFAMLY"/>
</dbReference>
<keyword evidence="4" id="KW-1185">Reference proteome</keyword>
<comment type="caution">
    <text evidence="3">The sequence shown here is derived from an EMBL/GenBank/DDBJ whole genome shotgun (WGS) entry which is preliminary data.</text>
</comment>
<evidence type="ECO:0000259" key="2">
    <source>
        <dbReference type="Pfam" id="PF02872"/>
    </source>
</evidence>
<dbReference type="HOGENOM" id="CLU_005854_7_5_5"/>
<dbReference type="AlphaFoldDB" id="K8PKL3"/>
<sequence length="482" mass="52753">MTQTCNLTIIQINDTHGYLESHPELVWSGSKASCPTLGGYARIAALLITARRENPDGVVVLDNGDTFHGTYPAVVSRGEALIPLVNALKLDAMTAHWEFAWGPAHFRKLVDRLDHPMLAINCYDKATGDRAFPASVVLERAGLRLGVIGIAATITDKSMPPHFSEGLRFTLGLDELPAEIDRLKRGERVNLIVVLSHLGFPQDVKLAASVKGIDVLLSGHTHNRLERAARIGSTLIMQSGCHGSFIGRLDLKVSDCRIVDVRHRLIPVEESIEPEHAMQRLVDDVMRPHRAMLAEIVGNTAIGLYRDTILSASMDDLLLAAVAKAGGSDFAFSNGWRYGAPIPPGPVTINDLWNIIPTNPPISTVDLTGAEIQEMMEESLEQTFSADPFGQMGGYLKRFRGLTIYGKLENPPGHRIEHIFTAGAALAAGRSYKSAFVTAQAVPQKFGRNRQDLPVKAIDALRDYFRRQPVEPDEGLGRFIPV</sequence>
<feature type="domain" description="5'-Nucleotidase C-terminal" evidence="2">
    <location>
        <begin position="312"/>
        <end position="435"/>
    </location>
</feature>
<dbReference type="PANTHER" id="PTHR11575">
    <property type="entry name" value="5'-NUCLEOTIDASE-RELATED"/>
    <property type="match status" value="1"/>
</dbReference>
<dbReference type="PANTHER" id="PTHR11575:SF24">
    <property type="entry name" value="5'-NUCLEOTIDASE"/>
    <property type="match status" value="1"/>
</dbReference>